<protein>
    <submittedName>
        <fullName evidence="2">Uncharacterized protein</fullName>
    </submittedName>
</protein>
<dbReference type="KEGG" id="mru:mru_1598"/>
<keyword evidence="1" id="KW-0812">Transmembrane</keyword>
<keyword evidence="1" id="KW-1133">Transmembrane helix</keyword>
<dbReference type="OrthoDB" id="78236at2157"/>
<gene>
    <name evidence="2" type="ordered locus">mru_1598</name>
</gene>
<dbReference type="PATRIC" id="fig|634498.28.peg.1600"/>
<dbReference type="AlphaFoldDB" id="D3E4Q4"/>
<dbReference type="EMBL" id="CP001719">
    <property type="protein sequence ID" value="ADC47448.1"/>
    <property type="molecule type" value="Genomic_DNA"/>
</dbReference>
<dbReference type="HOGENOM" id="CLU_1567173_0_0_2"/>
<dbReference type="Proteomes" id="UP000008680">
    <property type="component" value="Chromosome"/>
</dbReference>
<evidence type="ECO:0000256" key="1">
    <source>
        <dbReference type="SAM" id="Phobius"/>
    </source>
</evidence>
<keyword evidence="1" id="KW-0472">Membrane</keyword>
<dbReference type="GeneID" id="8771257"/>
<evidence type="ECO:0000313" key="3">
    <source>
        <dbReference type="Proteomes" id="UP000008680"/>
    </source>
</evidence>
<keyword evidence="3" id="KW-1185">Reference proteome</keyword>
<proteinExistence type="predicted"/>
<dbReference type="RefSeq" id="WP_012956397.1">
    <property type="nucleotide sequence ID" value="NC_013790.1"/>
</dbReference>
<feature type="transmembrane region" description="Helical" evidence="1">
    <location>
        <begin position="6"/>
        <end position="25"/>
    </location>
</feature>
<evidence type="ECO:0000313" key="2">
    <source>
        <dbReference type="EMBL" id="ADC47448.1"/>
    </source>
</evidence>
<accession>D3E4Q4</accession>
<sequence>MNNKYFLGIIIIIIAVLAVIFAFSLDYQTNYLNGSSNGSVNTNENSSFNQSNNGLQTNVQLTISAEQSFPMEKIAEEIKTHPAYEGYDEDTLKWLETFNGSIMFTSKDYFVVMDKNDAENLPTSFVNDAFIYDDFTCDIIEKRSLGKDLKDIIYVKNVKFENQRIVPMIF</sequence>
<organism evidence="2 3">
    <name type="scientific">Methanobrevibacter ruminantium (strain ATCC 35063 / DSM 1093 / JCM 13430 / OCM 146 / M1)</name>
    <name type="common">Methanobacterium ruminantium</name>
    <dbReference type="NCBI Taxonomy" id="634498"/>
    <lineage>
        <taxon>Archaea</taxon>
        <taxon>Methanobacteriati</taxon>
        <taxon>Methanobacteriota</taxon>
        <taxon>Methanomada group</taxon>
        <taxon>Methanobacteria</taxon>
        <taxon>Methanobacteriales</taxon>
        <taxon>Methanobacteriaceae</taxon>
        <taxon>Methanobrevibacter</taxon>
    </lineage>
</organism>
<name>D3E4Q4_METRM</name>
<reference evidence="2 3" key="1">
    <citation type="journal article" date="2010" name="PLoS ONE">
        <title>The genome sequence of the rumen methanogen Methanobrevibacter ruminantium reveals new possibilities for controlling ruminant methane emissions.</title>
        <authorList>
            <person name="Leahy S.C."/>
            <person name="Kelly W.J."/>
            <person name="Altermann E."/>
            <person name="Ronimus R.S."/>
            <person name="Yeoman C.J."/>
            <person name="Pacheco D.M."/>
            <person name="Li D."/>
            <person name="Kong Z."/>
            <person name="McTavish S."/>
            <person name="Sang C."/>
            <person name="Lambie S.C."/>
            <person name="Janssen P.H."/>
            <person name="Dey D."/>
            <person name="Attwood G.T."/>
        </authorList>
    </citation>
    <scope>NUCLEOTIDE SEQUENCE [LARGE SCALE GENOMIC DNA]</scope>
    <source>
        <strain evidence="3">ATCC 35063 / DSM 1093 / JCM 13430 / OCM 146 / M1</strain>
    </source>
</reference>